<sequence>MLKIIKKRQLFGMRVTKVDSQSHKRENLLEFSAADWFNSEGISDDVFVLLKGHTKLDGFEQILKILSAQIMKGERFMRQFQLMSK</sequence>
<dbReference type="EMBL" id="CVRI01000009">
    <property type="protein sequence ID" value="CRK88619.1"/>
    <property type="molecule type" value="Genomic_DNA"/>
</dbReference>
<reference evidence="1 2" key="1">
    <citation type="submission" date="2015-04" db="EMBL/GenBank/DDBJ databases">
        <authorList>
            <person name="Syromyatnikov M.Y."/>
            <person name="Popov V.N."/>
        </authorList>
    </citation>
    <scope>NUCLEOTIDE SEQUENCE [LARGE SCALE GENOMIC DNA]</scope>
</reference>
<dbReference type="AlphaFoldDB" id="A0A1J1HL09"/>
<proteinExistence type="predicted"/>
<name>A0A1J1HL09_9DIPT</name>
<gene>
    <name evidence="1" type="ORF">CLUMA_CG002449</name>
</gene>
<protein>
    <submittedName>
        <fullName evidence="1">CLUMA_CG002449, isoform A</fullName>
    </submittedName>
</protein>
<evidence type="ECO:0000313" key="2">
    <source>
        <dbReference type="Proteomes" id="UP000183832"/>
    </source>
</evidence>
<dbReference type="Proteomes" id="UP000183832">
    <property type="component" value="Unassembled WGS sequence"/>
</dbReference>
<keyword evidence="2" id="KW-1185">Reference proteome</keyword>
<organism evidence="1 2">
    <name type="scientific">Clunio marinus</name>
    <dbReference type="NCBI Taxonomy" id="568069"/>
    <lineage>
        <taxon>Eukaryota</taxon>
        <taxon>Metazoa</taxon>
        <taxon>Ecdysozoa</taxon>
        <taxon>Arthropoda</taxon>
        <taxon>Hexapoda</taxon>
        <taxon>Insecta</taxon>
        <taxon>Pterygota</taxon>
        <taxon>Neoptera</taxon>
        <taxon>Endopterygota</taxon>
        <taxon>Diptera</taxon>
        <taxon>Nematocera</taxon>
        <taxon>Chironomoidea</taxon>
        <taxon>Chironomidae</taxon>
        <taxon>Clunio</taxon>
    </lineage>
</organism>
<accession>A0A1J1HL09</accession>
<evidence type="ECO:0000313" key="1">
    <source>
        <dbReference type="EMBL" id="CRK88619.1"/>
    </source>
</evidence>